<evidence type="ECO:0000313" key="1">
    <source>
        <dbReference type="EMBL" id="KKR41144.1"/>
    </source>
</evidence>
<dbReference type="Proteomes" id="UP000034072">
    <property type="component" value="Unassembled WGS sequence"/>
</dbReference>
<protein>
    <submittedName>
        <fullName evidence="1">Uncharacterized protein</fullName>
    </submittedName>
</protein>
<organism evidence="1 2">
    <name type="scientific">Candidatus Yanofskybacteria bacterium GW2011_GWE2_40_11</name>
    <dbReference type="NCBI Taxonomy" id="1619033"/>
    <lineage>
        <taxon>Bacteria</taxon>
        <taxon>Candidatus Yanofskyibacteriota</taxon>
    </lineage>
</organism>
<evidence type="ECO:0000313" key="2">
    <source>
        <dbReference type="Proteomes" id="UP000034072"/>
    </source>
</evidence>
<dbReference type="EMBL" id="LBXZ01000001">
    <property type="protein sequence ID" value="KKR41144.1"/>
    <property type="molecule type" value="Genomic_DNA"/>
</dbReference>
<proteinExistence type="predicted"/>
<sequence length="42" mass="4774">MTDEKKCLKCMHEHTKEDGTCTCGCEDGKKEEVAKEEALKQE</sequence>
<dbReference type="AlphaFoldDB" id="A0A0G0QL61"/>
<comment type="caution">
    <text evidence="1">The sequence shown here is derived from an EMBL/GenBank/DDBJ whole genome shotgun (WGS) entry which is preliminary data.</text>
</comment>
<gene>
    <name evidence="1" type="ORF">UT75_C0001G0048</name>
</gene>
<accession>A0A0G0QL61</accession>
<name>A0A0G0QL61_9BACT</name>
<reference evidence="1 2" key="1">
    <citation type="journal article" date="2015" name="Nature">
        <title>rRNA introns, odd ribosomes, and small enigmatic genomes across a large radiation of phyla.</title>
        <authorList>
            <person name="Brown C.T."/>
            <person name="Hug L.A."/>
            <person name="Thomas B.C."/>
            <person name="Sharon I."/>
            <person name="Castelle C.J."/>
            <person name="Singh A."/>
            <person name="Wilkins M.J."/>
            <person name="Williams K.H."/>
            <person name="Banfield J.F."/>
        </authorList>
    </citation>
    <scope>NUCLEOTIDE SEQUENCE [LARGE SCALE GENOMIC DNA]</scope>
</reference>